<protein>
    <submittedName>
        <fullName evidence="2">SPOR domain-containing protein</fullName>
    </submittedName>
</protein>
<comment type="caution">
    <text evidence="2">The sequence shown here is derived from an EMBL/GenBank/DDBJ whole genome shotgun (WGS) entry which is preliminary data.</text>
</comment>
<gene>
    <name evidence="2" type="ORF">ACFSQ0_02920</name>
</gene>
<reference evidence="3" key="1">
    <citation type="journal article" date="2019" name="Int. J. Syst. Evol. Microbiol.">
        <title>The Global Catalogue of Microorganisms (GCM) 10K type strain sequencing project: providing services to taxonomists for standard genome sequencing and annotation.</title>
        <authorList>
            <consortium name="The Broad Institute Genomics Platform"/>
            <consortium name="The Broad Institute Genome Sequencing Center for Infectious Disease"/>
            <person name="Wu L."/>
            <person name="Ma J."/>
        </authorList>
    </citation>
    <scope>NUCLEOTIDE SEQUENCE [LARGE SCALE GENOMIC DNA]</scope>
    <source>
        <strain evidence="3">KCTC 42255</strain>
    </source>
</reference>
<dbReference type="EMBL" id="JBHULZ010000014">
    <property type="protein sequence ID" value="MFD2696932.1"/>
    <property type="molecule type" value="Genomic_DNA"/>
</dbReference>
<dbReference type="SUPFAM" id="SSF110997">
    <property type="entry name" value="Sporulation related repeat"/>
    <property type="match status" value="1"/>
</dbReference>
<evidence type="ECO:0000313" key="2">
    <source>
        <dbReference type="EMBL" id="MFD2696932.1"/>
    </source>
</evidence>
<organism evidence="2 3">
    <name type="scientific">Mesonia sediminis</name>
    <dbReference type="NCBI Taxonomy" id="1703946"/>
    <lineage>
        <taxon>Bacteria</taxon>
        <taxon>Pseudomonadati</taxon>
        <taxon>Bacteroidota</taxon>
        <taxon>Flavobacteriia</taxon>
        <taxon>Flavobacteriales</taxon>
        <taxon>Flavobacteriaceae</taxon>
        <taxon>Mesonia</taxon>
    </lineage>
</organism>
<dbReference type="PROSITE" id="PS51724">
    <property type="entry name" value="SPOR"/>
    <property type="match status" value="1"/>
</dbReference>
<feature type="domain" description="SPOR" evidence="1">
    <location>
        <begin position="52"/>
        <end position="128"/>
    </location>
</feature>
<evidence type="ECO:0000313" key="3">
    <source>
        <dbReference type="Proteomes" id="UP001597357"/>
    </source>
</evidence>
<keyword evidence="3" id="KW-1185">Reference proteome</keyword>
<dbReference type="Pfam" id="PF05036">
    <property type="entry name" value="SPOR"/>
    <property type="match status" value="1"/>
</dbReference>
<dbReference type="Gene3D" id="3.30.70.1070">
    <property type="entry name" value="Sporulation related repeat"/>
    <property type="match status" value="1"/>
</dbReference>
<proteinExistence type="predicted"/>
<name>A0ABW5SCN0_9FLAO</name>
<dbReference type="RefSeq" id="WP_379043872.1">
    <property type="nucleotide sequence ID" value="NZ_JBHULZ010000014.1"/>
</dbReference>
<evidence type="ECO:0000259" key="1">
    <source>
        <dbReference type="PROSITE" id="PS51724"/>
    </source>
</evidence>
<dbReference type="InterPro" id="IPR036680">
    <property type="entry name" value="SPOR-like_sf"/>
</dbReference>
<dbReference type="InterPro" id="IPR007730">
    <property type="entry name" value="SPOR-like_dom"/>
</dbReference>
<dbReference type="Proteomes" id="UP001597357">
    <property type="component" value="Unassembled WGS sequence"/>
</dbReference>
<sequence>MIDNVKAYKPLFLGVFMITALGTNAQEKTLKIEADPLIQELVILKNKMVETKEINDRYIIQLSADATLGEAEKTRAKLQKEFPEMTSTIEYQAPNYKVWAGNFRNRIEADRAFRDLKETFKKAFVFKPRS</sequence>
<accession>A0ABW5SCN0</accession>